<dbReference type="GeneID" id="73903021"/>
<dbReference type="AlphaFoldDB" id="A0ABD5NKR6"/>
<gene>
    <name evidence="1" type="ORF">ACFOUR_04590</name>
</gene>
<comment type="caution">
    <text evidence="1">The sequence shown here is derived from an EMBL/GenBank/DDBJ whole genome shotgun (WGS) entry which is preliminary data.</text>
</comment>
<dbReference type="EMBL" id="JBHSAQ010000002">
    <property type="protein sequence ID" value="MFC3957652.1"/>
    <property type="molecule type" value="Genomic_DNA"/>
</dbReference>
<evidence type="ECO:0000313" key="2">
    <source>
        <dbReference type="Proteomes" id="UP001595846"/>
    </source>
</evidence>
<protein>
    <submittedName>
        <fullName evidence="1">Uncharacterized protein</fullName>
    </submittedName>
</protein>
<organism evidence="1 2">
    <name type="scientific">Halovivax cerinus</name>
    <dbReference type="NCBI Taxonomy" id="1487865"/>
    <lineage>
        <taxon>Archaea</taxon>
        <taxon>Methanobacteriati</taxon>
        <taxon>Methanobacteriota</taxon>
        <taxon>Stenosarchaea group</taxon>
        <taxon>Halobacteria</taxon>
        <taxon>Halobacteriales</taxon>
        <taxon>Natrialbaceae</taxon>
        <taxon>Halovivax</taxon>
    </lineage>
</organism>
<keyword evidence="2" id="KW-1185">Reference proteome</keyword>
<reference evidence="1 2" key="1">
    <citation type="journal article" date="2019" name="Int. J. Syst. Evol. Microbiol.">
        <title>The Global Catalogue of Microorganisms (GCM) 10K type strain sequencing project: providing services to taxonomists for standard genome sequencing and annotation.</title>
        <authorList>
            <consortium name="The Broad Institute Genomics Platform"/>
            <consortium name="The Broad Institute Genome Sequencing Center for Infectious Disease"/>
            <person name="Wu L."/>
            <person name="Ma J."/>
        </authorList>
    </citation>
    <scope>NUCLEOTIDE SEQUENCE [LARGE SCALE GENOMIC DNA]</scope>
    <source>
        <strain evidence="1 2">IBRC-M 10256</strain>
    </source>
</reference>
<evidence type="ECO:0000313" key="1">
    <source>
        <dbReference type="EMBL" id="MFC3957652.1"/>
    </source>
</evidence>
<dbReference type="Proteomes" id="UP001595846">
    <property type="component" value="Unassembled WGS sequence"/>
</dbReference>
<dbReference type="RefSeq" id="WP_256533878.1">
    <property type="nucleotide sequence ID" value="NZ_CP101824.1"/>
</dbReference>
<accession>A0ABD5NKR6</accession>
<sequence length="351" mass="38997">MHETGEHRLPGSAVVDLFDQDSVVYGFAPNQEFKRLDDEQQRQISSALAGEFSIDTISTLWGDLQEWKGGNVRAMGREESLFAQIVSGDGPHDDPSELKVRREQVVETGWDDEACRCAWTLYGLSQSVSLAVVSEECAVTDEQLRLYRGLSERYDVPHVLAAAIDDPSQQSFSVPATVLNNYTPSEGNAAGYSPIVVEKEVDVTDIILAPDYITQYSDDTGLLTDDGECRVLGTVTAEFSAEEAEVLLKAPNEKDGGVQHRYSIEEFFDPLPKPDDRRFITFINLLEEAHERIKGYSLESTFPREKLLVTTDGGIERLSDWYAEVADDVPEKSPSVEESISLITDGEVQFS</sequence>
<proteinExistence type="predicted"/>
<name>A0ABD5NKR6_9EURY</name>